<accession>A0ABX1WH99</accession>
<dbReference type="Gene3D" id="3.40.50.10610">
    <property type="entry name" value="ABC-type transport auxiliary lipoprotein component"/>
    <property type="match status" value="1"/>
</dbReference>
<gene>
    <name evidence="3" type="ORF">GS617_20680</name>
</gene>
<evidence type="ECO:0000256" key="1">
    <source>
        <dbReference type="SAM" id="Phobius"/>
    </source>
</evidence>
<keyword evidence="4" id="KW-1185">Reference proteome</keyword>
<evidence type="ECO:0000313" key="4">
    <source>
        <dbReference type="Proteomes" id="UP000599383"/>
    </source>
</evidence>
<dbReference type="Pfam" id="PF00211">
    <property type="entry name" value="Guanylate_cyc"/>
    <property type="match status" value="1"/>
</dbReference>
<organism evidence="3 4">
    <name type="scientific">Ruegeria atlantica</name>
    <dbReference type="NCBI Taxonomy" id="81569"/>
    <lineage>
        <taxon>Bacteria</taxon>
        <taxon>Pseudomonadati</taxon>
        <taxon>Pseudomonadota</taxon>
        <taxon>Alphaproteobacteria</taxon>
        <taxon>Rhodobacterales</taxon>
        <taxon>Roseobacteraceae</taxon>
        <taxon>Ruegeria</taxon>
    </lineage>
</organism>
<reference evidence="3 4" key="1">
    <citation type="submission" date="2019-12" db="EMBL/GenBank/DDBJ databases">
        <title>Ruegeria JWLKs population differentiation of coral mucus and skeleton niches.</title>
        <authorList>
            <person name="Luo D."/>
        </authorList>
    </citation>
    <scope>NUCLEOTIDE SEQUENCE [LARGE SCALE GENOMIC DNA]</scope>
    <source>
        <strain evidence="3 4">HKCCD6238</strain>
    </source>
</reference>
<sequence>MERRLAAIMAADVVGYSRLMGADEIGVLNALKALRSELFDPQVEKHHGRIVKLMGDGTLVEFASIVDAVNCATDIQAKLAKRNGDLPPEQRLELRIGINLGDVMIDGADLYGDGVNVAARLEELAEPGSVCVSEVVATQAAGKANVGFEYLGETRLKNISEPVRIYHVNPQSRAISRRSWNWSRGVQAAISAALLIVAAFVVWQGIHRWGANDAFPLDEATALTRPTGPTIAVLAFENLSGDPSKEYLSDGISEDVIIELGRYRDLNVLSRHTTFSYRGQHQDVRSIGESLGADFVLEGTVRQAGERLRVTARLIDTDSRAQVWSEAFDEKLTTANLFDVQSRITERVAVAIGDTRGAIRRTDERRARAKPPERLSSYECTMFYDDLYDRPDVQKRVHGCIERVVKEEPDYWRAWAQLAEALRVDLSFFGNRYAGTYEEKLNRALAAANKAKALNPNSARVRLILGILLLMNGDRDGFFAEAEDALAVGGDRSVEAEIGYWLIWTGRFDLGAALLRRAIDLDPGSTIKDWHQALSEYHFHKGEYELALAEARKGVLLDYWWSMIPEVTALAQLGRADELERARNRLESARPGVKIADIVWVYRRYQRPDALIAPYVDAFRKAGLPEGKYQALDMNDLG</sequence>
<dbReference type="EMBL" id="WVQY01000013">
    <property type="protein sequence ID" value="NOD32689.1"/>
    <property type="molecule type" value="Genomic_DNA"/>
</dbReference>
<dbReference type="PROSITE" id="PS50125">
    <property type="entry name" value="GUANYLATE_CYCLASE_2"/>
    <property type="match status" value="1"/>
</dbReference>
<dbReference type="RefSeq" id="WP_171364649.1">
    <property type="nucleotide sequence ID" value="NZ_WVQY01000013.1"/>
</dbReference>
<dbReference type="PANTHER" id="PTHR43081:SF19">
    <property type="entry name" value="PH-SENSITIVE ADENYLATE CYCLASE RV1264"/>
    <property type="match status" value="1"/>
</dbReference>
<evidence type="ECO:0000259" key="2">
    <source>
        <dbReference type="PROSITE" id="PS50125"/>
    </source>
</evidence>
<dbReference type="InterPro" id="IPR001054">
    <property type="entry name" value="A/G_cyclase"/>
</dbReference>
<name>A0ABX1WH99_9RHOB</name>
<feature type="domain" description="Guanylate cyclase" evidence="2">
    <location>
        <begin position="7"/>
        <end position="122"/>
    </location>
</feature>
<keyword evidence="1" id="KW-0812">Transmembrane</keyword>
<dbReference type="InterPro" id="IPR011990">
    <property type="entry name" value="TPR-like_helical_dom_sf"/>
</dbReference>
<keyword evidence="1" id="KW-1133">Transmembrane helix</keyword>
<proteinExistence type="predicted"/>
<evidence type="ECO:0000313" key="3">
    <source>
        <dbReference type="EMBL" id="NOD32689.1"/>
    </source>
</evidence>
<dbReference type="CDD" id="cd07302">
    <property type="entry name" value="CHD"/>
    <property type="match status" value="1"/>
</dbReference>
<dbReference type="Proteomes" id="UP000599383">
    <property type="component" value="Unassembled WGS sequence"/>
</dbReference>
<feature type="transmembrane region" description="Helical" evidence="1">
    <location>
        <begin position="186"/>
        <end position="206"/>
    </location>
</feature>
<dbReference type="Gene3D" id="1.25.40.10">
    <property type="entry name" value="Tetratricopeptide repeat domain"/>
    <property type="match status" value="1"/>
</dbReference>
<comment type="caution">
    <text evidence="3">The sequence shown here is derived from an EMBL/GenBank/DDBJ whole genome shotgun (WGS) entry which is preliminary data.</text>
</comment>
<protein>
    <recommendedName>
        <fullName evidence="2">Guanylate cyclase domain-containing protein</fullName>
    </recommendedName>
</protein>
<dbReference type="InterPro" id="IPR050697">
    <property type="entry name" value="Adenylyl/Guanylyl_Cyclase_3/4"/>
</dbReference>
<dbReference type="InterPro" id="IPR029787">
    <property type="entry name" value="Nucleotide_cyclase"/>
</dbReference>
<dbReference type="SUPFAM" id="SSF48452">
    <property type="entry name" value="TPR-like"/>
    <property type="match status" value="1"/>
</dbReference>
<dbReference type="PANTHER" id="PTHR43081">
    <property type="entry name" value="ADENYLATE CYCLASE, TERMINAL-DIFFERENTIATION SPECIFIC-RELATED"/>
    <property type="match status" value="1"/>
</dbReference>
<keyword evidence="1" id="KW-0472">Membrane</keyword>
<dbReference type="SUPFAM" id="SSF55073">
    <property type="entry name" value="Nucleotide cyclase"/>
    <property type="match status" value="1"/>
</dbReference>
<dbReference type="Gene3D" id="3.30.70.1230">
    <property type="entry name" value="Nucleotide cyclase"/>
    <property type="match status" value="1"/>
</dbReference>